<gene>
    <name evidence="2" type="ordered locus">Gura_0988</name>
</gene>
<feature type="chain" id="PRO_5002681554" evidence="1">
    <location>
        <begin position="24"/>
        <end position="233"/>
    </location>
</feature>
<accession>A5GB57</accession>
<evidence type="ECO:0000313" key="3">
    <source>
        <dbReference type="Proteomes" id="UP000006695"/>
    </source>
</evidence>
<dbReference type="AlphaFoldDB" id="A5GB57"/>
<dbReference type="RefSeq" id="WP_011937918.1">
    <property type="nucleotide sequence ID" value="NC_009483.1"/>
</dbReference>
<reference evidence="2 3" key="1">
    <citation type="submission" date="2007-05" db="EMBL/GenBank/DDBJ databases">
        <title>Complete sequence of Geobacter uraniireducens Rf4.</title>
        <authorList>
            <consortium name="US DOE Joint Genome Institute"/>
            <person name="Copeland A."/>
            <person name="Lucas S."/>
            <person name="Lapidus A."/>
            <person name="Barry K."/>
            <person name="Detter J.C."/>
            <person name="Glavina del Rio T."/>
            <person name="Hammon N."/>
            <person name="Israni S."/>
            <person name="Dalin E."/>
            <person name="Tice H."/>
            <person name="Pitluck S."/>
            <person name="Chertkov O."/>
            <person name="Brettin T."/>
            <person name="Bruce D."/>
            <person name="Han C."/>
            <person name="Schmutz J."/>
            <person name="Larimer F."/>
            <person name="Land M."/>
            <person name="Hauser L."/>
            <person name="Kyrpides N."/>
            <person name="Mikhailova N."/>
            <person name="Shelobolina E."/>
            <person name="Aklujkar M."/>
            <person name="Lovley D."/>
            <person name="Richardson P."/>
        </authorList>
    </citation>
    <scope>NUCLEOTIDE SEQUENCE [LARGE SCALE GENOMIC DNA]</scope>
    <source>
        <strain evidence="2 3">Rf4</strain>
    </source>
</reference>
<keyword evidence="1" id="KW-0732">Signal</keyword>
<dbReference type="HOGENOM" id="CLU_1141296_0_0_7"/>
<keyword evidence="3" id="KW-1185">Reference proteome</keyword>
<organism evidence="2 3">
    <name type="scientific">Geotalea uraniireducens (strain Rf4)</name>
    <name type="common">Geobacter uraniireducens</name>
    <dbReference type="NCBI Taxonomy" id="351605"/>
    <lineage>
        <taxon>Bacteria</taxon>
        <taxon>Pseudomonadati</taxon>
        <taxon>Thermodesulfobacteriota</taxon>
        <taxon>Desulfuromonadia</taxon>
        <taxon>Geobacterales</taxon>
        <taxon>Geobacteraceae</taxon>
        <taxon>Geotalea</taxon>
    </lineage>
</organism>
<protein>
    <submittedName>
        <fullName evidence="2">Uncharacterized protein</fullName>
    </submittedName>
</protein>
<dbReference type="STRING" id="351605.Gura_0988"/>
<dbReference type="KEGG" id="gur:Gura_0988"/>
<dbReference type="InterPro" id="IPR036280">
    <property type="entry name" value="Multihaem_cyt_sf"/>
</dbReference>
<evidence type="ECO:0000313" key="2">
    <source>
        <dbReference type="EMBL" id="ABQ25194.1"/>
    </source>
</evidence>
<dbReference type="EMBL" id="CP000698">
    <property type="protein sequence ID" value="ABQ25194.1"/>
    <property type="molecule type" value="Genomic_DNA"/>
</dbReference>
<evidence type="ECO:0000256" key="1">
    <source>
        <dbReference type="SAM" id="SignalP"/>
    </source>
</evidence>
<dbReference type="Gene3D" id="3.90.10.10">
    <property type="entry name" value="Cytochrome C3"/>
    <property type="match status" value="1"/>
</dbReference>
<dbReference type="OrthoDB" id="9788951at2"/>
<dbReference type="Proteomes" id="UP000006695">
    <property type="component" value="Chromosome"/>
</dbReference>
<sequence>MKKLLFVCMLLLMSALYVTQATAQKQPHKEYAESKLSECNSCHKAEGIAPNHDSDWVRSHRSLASKAGNNCAECHNQSFCLDCHKGGGINADLSTATFGRDYIPKSHRSDFVTIHPIKALDNPQTCYRCHDQKYCTACHDRFPKGKLRIKSHLMSGPDHQVYRFAVNEHATEARRNLQSCQTCHPDGDVCIQCHSAKTSGANPHPRNWKDISGNYKDKAGTRICLKCHLPGTI</sequence>
<feature type="signal peptide" evidence="1">
    <location>
        <begin position="1"/>
        <end position="23"/>
    </location>
</feature>
<name>A5GB57_GEOUR</name>
<dbReference type="SUPFAM" id="SSF48695">
    <property type="entry name" value="Multiheme cytochromes"/>
    <property type="match status" value="1"/>
</dbReference>
<proteinExistence type="predicted"/>